<keyword evidence="1" id="KW-0812">Transmembrane</keyword>
<proteinExistence type="predicted"/>
<accession>A0A1G1ZMK0</accession>
<evidence type="ECO:0008006" key="4">
    <source>
        <dbReference type="Google" id="ProtNLM"/>
    </source>
</evidence>
<feature type="transmembrane region" description="Helical" evidence="1">
    <location>
        <begin position="67"/>
        <end position="87"/>
    </location>
</feature>
<evidence type="ECO:0000313" key="2">
    <source>
        <dbReference type="EMBL" id="OGY65755.1"/>
    </source>
</evidence>
<keyword evidence="1" id="KW-0472">Membrane</keyword>
<dbReference type="Pfam" id="PF18895">
    <property type="entry name" value="T4SS_pilin"/>
    <property type="match status" value="1"/>
</dbReference>
<dbReference type="AlphaFoldDB" id="A0A1G1ZMK0"/>
<dbReference type="EMBL" id="MHJJ01000007">
    <property type="protein sequence ID" value="OGY65755.1"/>
    <property type="molecule type" value="Genomic_DNA"/>
</dbReference>
<dbReference type="Proteomes" id="UP000177942">
    <property type="component" value="Unassembled WGS sequence"/>
</dbReference>
<dbReference type="InterPro" id="IPR043993">
    <property type="entry name" value="T4SS_pilin"/>
</dbReference>
<gene>
    <name evidence="2" type="ORF">A3A16_04055</name>
</gene>
<evidence type="ECO:0000256" key="1">
    <source>
        <dbReference type="SAM" id="Phobius"/>
    </source>
</evidence>
<reference evidence="2 3" key="1">
    <citation type="journal article" date="2016" name="Nat. Commun.">
        <title>Thousands of microbial genomes shed light on interconnected biogeochemical processes in an aquifer system.</title>
        <authorList>
            <person name="Anantharaman K."/>
            <person name="Brown C.T."/>
            <person name="Hug L.A."/>
            <person name="Sharon I."/>
            <person name="Castelle C.J."/>
            <person name="Probst A.J."/>
            <person name="Thomas B.C."/>
            <person name="Singh A."/>
            <person name="Wilkins M.J."/>
            <person name="Karaoz U."/>
            <person name="Brodie E.L."/>
            <person name="Williams K.H."/>
            <person name="Hubbard S.S."/>
            <person name="Banfield J.F."/>
        </authorList>
    </citation>
    <scope>NUCLEOTIDE SEQUENCE [LARGE SCALE GENOMIC DNA]</scope>
</reference>
<name>A0A1G1ZMK0_9BACT</name>
<comment type="caution">
    <text evidence="2">The sequence shown here is derived from an EMBL/GenBank/DDBJ whole genome shotgun (WGS) entry which is preliminary data.</text>
</comment>
<protein>
    <recommendedName>
        <fullName evidence="4">DUF5671 domain-containing protein</fullName>
    </recommendedName>
</protein>
<organism evidence="2 3">
    <name type="scientific">Candidatus Harrisonbacteria bacterium RIFCSPLOWO2_01_FULL_44_18</name>
    <dbReference type="NCBI Taxonomy" id="1798407"/>
    <lineage>
        <taxon>Bacteria</taxon>
        <taxon>Candidatus Harrisoniibacteriota</taxon>
    </lineage>
</organism>
<keyword evidence="1" id="KW-1133">Transmembrane helix</keyword>
<evidence type="ECO:0000313" key="3">
    <source>
        <dbReference type="Proteomes" id="UP000177942"/>
    </source>
</evidence>
<feature type="transmembrane region" description="Helical" evidence="1">
    <location>
        <begin position="30"/>
        <end position="55"/>
    </location>
</feature>
<dbReference type="STRING" id="1798407.A3A16_04055"/>
<sequence length="111" mass="12066">MKFKMENLNLLAQVDTVEDVVTVLNRLVSWAYTLFLILAVLFVIYAAYLFLTAAGNPDQLKKAKNQLLYAIIAIALALVANGAVFLVEELLGVGPTPQGPIPSGLYIPSPY</sequence>